<evidence type="ECO:0000256" key="3">
    <source>
        <dbReference type="ARBA" id="ARBA00022989"/>
    </source>
</evidence>
<evidence type="ECO:0000256" key="5">
    <source>
        <dbReference type="SAM" id="MobiDB-lite"/>
    </source>
</evidence>
<gene>
    <name evidence="8" type="ORF">QTO34_017640</name>
</gene>
<reference evidence="8" key="1">
    <citation type="submission" date="2023-06" db="EMBL/GenBank/DDBJ databases">
        <title>Reference genome for the Northern bat (Eptesicus nilssonii), a most northern bat species.</title>
        <authorList>
            <person name="Laine V.N."/>
            <person name="Pulliainen A.T."/>
            <person name="Lilley T.M."/>
        </authorList>
    </citation>
    <scope>NUCLEOTIDE SEQUENCE</scope>
    <source>
        <strain evidence="8">BLF_Eptnil</strain>
        <tissue evidence="8">Kidney</tissue>
    </source>
</reference>
<dbReference type="Pfam" id="PF01490">
    <property type="entry name" value="Aa_trans"/>
    <property type="match status" value="1"/>
</dbReference>
<name>A0AA40LRE4_CNENI</name>
<feature type="transmembrane region" description="Helical" evidence="6">
    <location>
        <begin position="234"/>
        <end position="256"/>
    </location>
</feature>
<evidence type="ECO:0000313" key="9">
    <source>
        <dbReference type="Proteomes" id="UP001177744"/>
    </source>
</evidence>
<dbReference type="GO" id="GO:0015186">
    <property type="term" value="F:L-glutamine transmembrane transporter activity"/>
    <property type="evidence" value="ECO:0007669"/>
    <property type="project" value="TreeGrafter"/>
</dbReference>
<feature type="transmembrane region" description="Helical" evidence="6">
    <location>
        <begin position="319"/>
        <end position="336"/>
    </location>
</feature>
<feature type="region of interest" description="Disordered" evidence="5">
    <location>
        <begin position="439"/>
        <end position="518"/>
    </location>
</feature>
<keyword evidence="4 6" id="KW-0472">Membrane</keyword>
<dbReference type="Proteomes" id="UP001177744">
    <property type="component" value="Unassembled WGS sequence"/>
</dbReference>
<feature type="transmembrane region" description="Helical" evidence="6">
    <location>
        <begin position="143"/>
        <end position="164"/>
    </location>
</feature>
<evidence type="ECO:0000256" key="2">
    <source>
        <dbReference type="ARBA" id="ARBA00022692"/>
    </source>
</evidence>
<comment type="subcellular location">
    <subcellularLocation>
        <location evidence="1">Membrane</location>
        <topology evidence="1">Multi-pass membrane protein</topology>
    </subcellularLocation>
</comment>
<sequence>MSREYLMVLLSSVTLLSIYSINLLLICSKETGCMVYEKLGEQVFGTTGKFVIFGATSLQNTGGKNKRKRAFMLNFNNAELPLHSKNELPSAIKFLMGKEETFSKCDLPAEMSFRAWYVDGRVLVVIVTFSIILPLCLLKNLGYLGYTSGFSLSCMVFFLIVVIYKKFQIPCIVPGLNATSANSTNADVCTPKYVTFNSKTVYALPTIAFAFVCHPSVLPIYSELKDRSQKRMQMVSNISFFAMFVMYFLTAIFGYLTFYENVRSDLLHKYQSKDDILILTVRVAVIVAVILTVPVLFFTVRSSLFELAKKTKFNLCRHIFVTIILLVIINLLVIFIPSMKDIFGVVGVTSANMLIFILPSSLYLKITNQDEDKGTQRIWAALFLGLGVLFSLVSIPLVIYDWACSSGTLDGGQMVVMQVRLPLVWSRLDPGALLHPDPGAHGLTWTRGQAHPDPGARGLARTRGPGLTRIQGPAASARTRGPGLTRLQGPAASPGPGAQGSPGSRGPRPRPDPGPGNALILTTLMLLLSQGGDRADQGKAPPPSPRCCCPCQPLQLPRLLTGTMIFLNSTINRLMNSTRQESVTMSSGEDEKGKE</sequence>
<evidence type="ECO:0000256" key="1">
    <source>
        <dbReference type="ARBA" id="ARBA00004141"/>
    </source>
</evidence>
<dbReference type="AlphaFoldDB" id="A0AA40LRE4"/>
<proteinExistence type="predicted"/>
<evidence type="ECO:0000256" key="6">
    <source>
        <dbReference type="SAM" id="Phobius"/>
    </source>
</evidence>
<feature type="transmembrane region" description="Helical" evidence="6">
    <location>
        <begin position="201"/>
        <end position="222"/>
    </location>
</feature>
<feature type="transmembrane region" description="Helical" evidence="6">
    <location>
        <begin position="342"/>
        <end position="366"/>
    </location>
</feature>
<keyword evidence="3 6" id="KW-1133">Transmembrane helix</keyword>
<feature type="transmembrane region" description="Helical" evidence="6">
    <location>
        <begin position="276"/>
        <end position="298"/>
    </location>
</feature>
<dbReference type="InterPro" id="IPR013057">
    <property type="entry name" value="AA_transpt_TM"/>
</dbReference>
<feature type="domain" description="Amino acid transporter transmembrane" evidence="7">
    <location>
        <begin position="121"/>
        <end position="396"/>
    </location>
</feature>
<evidence type="ECO:0000256" key="4">
    <source>
        <dbReference type="ARBA" id="ARBA00023136"/>
    </source>
</evidence>
<feature type="compositionally biased region" description="Low complexity" evidence="5">
    <location>
        <begin position="489"/>
        <end position="506"/>
    </location>
</feature>
<protein>
    <recommendedName>
        <fullName evidence="7">Amino acid transporter transmembrane domain-containing protein</fullName>
    </recommendedName>
</protein>
<keyword evidence="2 6" id="KW-0812">Transmembrane</keyword>
<dbReference type="PANTHER" id="PTHR22950:SF184">
    <property type="entry name" value="SODIUM-COUPLED NEUTRAL AMINO ACID SYMPORTER 1"/>
    <property type="match status" value="1"/>
</dbReference>
<organism evidence="8 9">
    <name type="scientific">Cnephaeus nilssonii</name>
    <name type="common">Northern bat</name>
    <name type="synonym">Eptesicus nilssonii</name>
    <dbReference type="NCBI Taxonomy" id="3371016"/>
    <lineage>
        <taxon>Eukaryota</taxon>
        <taxon>Metazoa</taxon>
        <taxon>Chordata</taxon>
        <taxon>Craniata</taxon>
        <taxon>Vertebrata</taxon>
        <taxon>Euteleostomi</taxon>
        <taxon>Mammalia</taxon>
        <taxon>Eutheria</taxon>
        <taxon>Laurasiatheria</taxon>
        <taxon>Chiroptera</taxon>
        <taxon>Yangochiroptera</taxon>
        <taxon>Vespertilionidae</taxon>
        <taxon>Cnephaeus</taxon>
    </lineage>
</organism>
<dbReference type="GO" id="GO:0005886">
    <property type="term" value="C:plasma membrane"/>
    <property type="evidence" value="ECO:0007669"/>
    <property type="project" value="TreeGrafter"/>
</dbReference>
<comment type="caution">
    <text evidence="8">The sequence shown here is derived from an EMBL/GenBank/DDBJ whole genome shotgun (WGS) entry which is preliminary data.</text>
</comment>
<accession>A0AA40LRE4</accession>
<feature type="transmembrane region" description="Helical" evidence="6">
    <location>
        <begin position="378"/>
        <end position="400"/>
    </location>
</feature>
<feature type="transmembrane region" description="Helical" evidence="6">
    <location>
        <begin position="115"/>
        <end position="136"/>
    </location>
</feature>
<dbReference type="PANTHER" id="PTHR22950">
    <property type="entry name" value="AMINO ACID TRANSPORTER"/>
    <property type="match status" value="1"/>
</dbReference>
<feature type="non-terminal residue" evidence="8">
    <location>
        <position position="595"/>
    </location>
</feature>
<evidence type="ECO:0000313" key="8">
    <source>
        <dbReference type="EMBL" id="KAK1341237.1"/>
    </source>
</evidence>
<dbReference type="EMBL" id="JAULJE010000007">
    <property type="protein sequence ID" value="KAK1341237.1"/>
    <property type="molecule type" value="Genomic_DNA"/>
</dbReference>
<evidence type="ECO:0000259" key="7">
    <source>
        <dbReference type="Pfam" id="PF01490"/>
    </source>
</evidence>
<keyword evidence="9" id="KW-1185">Reference proteome</keyword>